<dbReference type="SUPFAM" id="SSF53187">
    <property type="entry name" value="Zn-dependent exopeptidases"/>
    <property type="match status" value="1"/>
</dbReference>
<accession>A0A1M7GLE5</accession>
<protein>
    <submittedName>
        <fullName evidence="1">Aminobenzoyl-glutamate utilization protein B</fullName>
    </submittedName>
</protein>
<dbReference type="GO" id="GO:0005737">
    <property type="term" value="C:cytoplasm"/>
    <property type="evidence" value="ECO:0007669"/>
    <property type="project" value="TreeGrafter"/>
</dbReference>
<dbReference type="Gene3D" id="3.40.630.10">
    <property type="entry name" value="Zn peptidases"/>
    <property type="match status" value="2"/>
</dbReference>
<dbReference type="SUPFAM" id="SSF55031">
    <property type="entry name" value="Bacterial exopeptidase dimerisation domain"/>
    <property type="match status" value="1"/>
</dbReference>
<keyword evidence="2" id="KW-1185">Reference proteome</keyword>
<dbReference type="GO" id="GO:0046657">
    <property type="term" value="P:folic acid catabolic process"/>
    <property type="evidence" value="ECO:0007669"/>
    <property type="project" value="TreeGrafter"/>
</dbReference>
<dbReference type="PIRSF" id="PIRSF037227">
    <property type="entry name" value="Aminobenzoyl-glu_utiliz_pB"/>
    <property type="match status" value="1"/>
</dbReference>
<dbReference type="InterPro" id="IPR036264">
    <property type="entry name" value="Bact_exopeptidase_dim_dom"/>
</dbReference>
<dbReference type="InterPro" id="IPR052030">
    <property type="entry name" value="Peptidase_M20/M20A_hydrolases"/>
</dbReference>
<name>A0A1M7GLE5_9BACL</name>
<dbReference type="FunFam" id="3.30.70.360:FF:000004">
    <property type="entry name" value="Peptidase M20 domain-containing protein 2"/>
    <property type="match status" value="1"/>
</dbReference>
<dbReference type="GO" id="GO:0016805">
    <property type="term" value="F:dipeptidase activity"/>
    <property type="evidence" value="ECO:0007669"/>
    <property type="project" value="TreeGrafter"/>
</dbReference>
<dbReference type="OrthoDB" id="9781032at2"/>
<organism evidence="1 2">
    <name type="scientific">Lacicoccus alkaliphilus DSM 16010</name>
    <dbReference type="NCBI Taxonomy" id="1123231"/>
    <lineage>
        <taxon>Bacteria</taxon>
        <taxon>Bacillati</taxon>
        <taxon>Bacillota</taxon>
        <taxon>Bacilli</taxon>
        <taxon>Bacillales</taxon>
        <taxon>Salinicoccaceae</taxon>
        <taxon>Lacicoccus</taxon>
    </lineage>
</organism>
<dbReference type="EMBL" id="FRCF01000006">
    <property type="protein sequence ID" value="SHM16985.1"/>
    <property type="molecule type" value="Genomic_DNA"/>
</dbReference>
<dbReference type="PANTHER" id="PTHR30575:SF0">
    <property type="entry name" value="XAA-ARG DIPEPTIDASE"/>
    <property type="match status" value="1"/>
</dbReference>
<dbReference type="InterPro" id="IPR017145">
    <property type="entry name" value="Aminobenzoyl-glu_utiliz_pB"/>
</dbReference>
<dbReference type="GO" id="GO:0071713">
    <property type="term" value="F:para-aminobenzoyl-glutamate hydrolase activity"/>
    <property type="evidence" value="ECO:0007669"/>
    <property type="project" value="TreeGrafter"/>
</dbReference>
<dbReference type="Proteomes" id="UP000184206">
    <property type="component" value="Unassembled WGS sequence"/>
</dbReference>
<dbReference type="NCBIfam" id="TIGR01891">
    <property type="entry name" value="amidohydrolases"/>
    <property type="match status" value="1"/>
</dbReference>
<proteinExistence type="predicted"/>
<gene>
    <name evidence="1" type="ORF">SAMN02745189_01679</name>
</gene>
<dbReference type="CDD" id="cd05673">
    <property type="entry name" value="M20_Acy1L2_AbgB"/>
    <property type="match status" value="1"/>
</dbReference>
<sequence length="477" mass="51862">MVDSKSFVESILKAKENMLVNVSDDIWAHPETRFEETQSKAILWQALSDEGFTLEDDVAGISTAFTGTFGSGYPVIGILGEFDALADLSQEGGVSHPQPITEGGHGHGCGHNLLGTGSLAAAIAIKEYLQENGISGTVQYFGCPGEEGGSGKTFMAREGVFSHLDLALTWHPSTTNSMMSLSSLANYQVKFRFKGVSAHAAAAPHLGRSALDAVELMNVGVNYLREHIKPDARVHYATTNTGGYSPNVVQANAEVLYLIRSPKMEDVRDIYRRVCNIAEGAAQMTETSVTIEIDKACSNYMPNRELEKVMYDQLKTLDPIEYSSEEIDYAKDMWNTLAPNEKLDALESVKSFGAFNDGDKLKGKYLSDVVHDYAPFDIAMPGSTDVADVSWNVPTAQCTLATCAVGTPIHTWQMVTQGVTSVAHKGMLRAGTVMALTAIDILQSPEKLDSIKIEHEEKFKDHPYECPIPADVQPSPL</sequence>
<dbReference type="PANTHER" id="PTHR30575">
    <property type="entry name" value="PEPTIDASE M20"/>
    <property type="match status" value="1"/>
</dbReference>
<evidence type="ECO:0000313" key="1">
    <source>
        <dbReference type="EMBL" id="SHM16985.1"/>
    </source>
</evidence>
<dbReference type="RefSeq" id="WP_084670054.1">
    <property type="nucleotide sequence ID" value="NZ_FRCF01000006.1"/>
</dbReference>
<dbReference type="Gene3D" id="3.30.70.360">
    <property type="match status" value="1"/>
</dbReference>
<dbReference type="InterPro" id="IPR017439">
    <property type="entry name" value="Amidohydrolase"/>
</dbReference>
<evidence type="ECO:0000313" key="2">
    <source>
        <dbReference type="Proteomes" id="UP000184206"/>
    </source>
</evidence>
<dbReference type="Pfam" id="PF01546">
    <property type="entry name" value="Peptidase_M20"/>
    <property type="match status" value="1"/>
</dbReference>
<dbReference type="InterPro" id="IPR002933">
    <property type="entry name" value="Peptidase_M20"/>
</dbReference>
<reference evidence="1 2" key="1">
    <citation type="submission" date="2016-11" db="EMBL/GenBank/DDBJ databases">
        <authorList>
            <person name="Jaros S."/>
            <person name="Januszkiewicz K."/>
            <person name="Wedrychowicz H."/>
        </authorList>
    </citation>
    <scope>NUCLEOTIDE SEQUENCE [LARGE SCALE GENOMIC DNA]</scope>
    <source>
        <strain evidence="1 2">DSM 16010</strain>
    </source>
</reference>
<dbReference type="STRING" id="1123231.SAMN02745189_01679"/>
<dbReference type="AlphaFoldDB" id="A0A1M7GLE5"/>